<dbReference type="AlphaFoldDB" id="X6LG31"/>
<dbReference type="InterPro" id="IPR027417">
    <property type="entry name" value="P-loop_NTPase"/>
</dbReference>
<dbReference type="PANTHER" id="PTHR32046:SF11">
    <property type="entry name" value="IMMUNE-ASSOCIATED NUCLEOTIDE-BINDING PROTEIN 10-LIKE"/>
    <property type="match status" value="1"/>
</dbReference>
<dbReference type="Gene3D" id="3.40.50.300">
    <property type="entry name" value="P-loop containing nucleotide triphosphate hydrolases"/>
    <property type="match status" value="1"/>
</dbReference>
<name>X6LG31_RETFI</name>
<sequence>TADDLKRIWADRYDKHDSNKWSLKLQVICLDSSTSSTMEPGADENTITLNITSKEKQGLNDNEEETKYALDGPPQINPASFPSASPARKQSEHFDIKLMLGLVAKAEETANTIQNQNVILMLGGTGTGKSTLIHFLAGSTMEEQIVDGVSHIAPVKIKNKTLTNVRTSAKAESETRYITAVPINLKGMNLLVDIDNVVLCDTPGFEDTSGPEVDVANGIGIIQALHNCKSVKPV</sequence>
<dbReference type="OrthoDB" id="8954335at2759"/>
<accession>X6LG31</accession>
<dbReference type="Proteomes" id="UP000023152">
    <property type="component" value="Unassembled WGS sequence"/>
</dbReference>
<keyword evidence="3" id="KW-1185">Reference proteome</keyword>
<comment type="caution">
    <text evidence="2">The sequence shown here is derived from an EMBL/GenBank/DDBJ whole genome shotgun (WGS) entry which is preliminary data.</text>
</comment>
<evidence type="ECO:0000313" key="3">
    <source>
        <dbReference type="Proteomes" id="UP000023152"/>
    </source>
</evidence>
<evidence type="ECO:0000256" key="1">
    <source>
        <dbReference type="SAM" id="MobiDB-lite"/>
    </source>
</evidence>
<feature type="non-terminal residue" evidence="2">
    <location>
        <position position="234"/>
    </location>
</feature>
<dbReference type="PANTHER" id="PTHR32046">
    <property type="entry name" value="G DOMAIN-CONTAINING PROTEIN"/>
    <property type="match status" value="1"/>
</dbReference>
<feature type="non-terminal residue" evidence="2">
    <location>
        <position position="1"/>
    </location>
</feature>
<reference evidence="2 3" key="1">
    <citation type="journal article" date="2013" name="Curr. Biol.">
        <title>The Genome of the Foraminiferan Reticulomyxa filosa.</title>
        <authorList>
            <person name="Glockner G."/>
            <person name="Hulsmann N."/>
            <person name="Schleicher M."/>
            <person name="Noegel A.A."/>
            <person name="Eichinger L."/>
            <person name="Gallinger C."/>
            <person name="Pawlowski J."/>
            <person name="Sierra R."/>
            <person name="Euteneuer U."/>
            <person name="Pillet L."/>
            <person name="Moustafa A."/>
            <person name="Platzer M."/>
            <person name="Groth M."/>
            <person name="Szafranski K."/>
            <person name="Schliwa M."/>
        </authorList>
    </citation>
    <scope>NUCLEOTIDE SEQUENCE [LARGE SCALE GENOMIC DNA]</scope>
</reference>
<organism evidence="2 3">
    <name type="scientific">Reticulomyxa filosa</name>
    <dbReference type="NCBI Taxonomy" id="46433"/>
    <lineage>
        <taxon>Eukaryota</taxon>
        <taxon>Sar</taxon>
        <taxon>Rhizaria</taxon>
        <taxon>Retaria</taxon>
        <taxon>Foraminifera</taxon>
        <taxon>Monothalamids</taxon>
        <taxon>Reticulomyxidae</taxon>
        <taxon>Reticulomyxa</taxon>
    </lineage>
</organism>
<evidence type="ECO:0008006" key="4">
    <source>
        <dbReference type="Google" id="ProtNLM"/>
    </source>
</evidence>
<dbReference type="SUPFAM" id="SSF52540">
    <property type="entry name" value="P-loop containing nucleoside triphosphate hydrolases"/>
    <property type="match status" value="1"/>
</dbReference>
<gene>
    <name evidence="2" type="ORF">RFI_37781</name>
</gene>
<protein>
    <recommendedName>
        <fullName evidence="4">G domain-containing protein</fullName>
    </recommendedName>
</protein>
<evidence type="ECO:0000313" key="2">
    <source>
        <dbReference type="EMBL" id="ETN99689.1"/>
    </source>
</evidence>
<proteinExistence type="predicted"/>
<feature type="region of interest" description="Disordered" evidence="1">
    <location>
        <begin position="53"/>
        <end position="88"/>
    </location>
</feature>
<dbReference type="EMBL" id="ASPP01043232">
    <property type="protein sequence ID" value="ETN99689.1"/>
    <property type="molecule type" value="Genomic_DNA"/>
</dbReference>